<sequence length="122" mass="13313">RLRETRMTCCVSGHHTRHQAVAHRGDTQNGALSLGYWGLVCVEASDLGVWAVVVDKACGHIRRFEGSGFRSGLVYPVPGYHGWSTFAPFHSSILGGVLEVSVGPSRSMPRLLCTTFFRPSVI</sequence>
<dbReference type="EMBL" id="JAMZMK010010513">
    <property type="protein sequence ID" value="KAI7731212.1"/>
    <property type="molecule type" value="Genomic_DNA"/>
</dbReference>
<organism evidence="1 2">
    <name type="scientific">Ambrosia artemisiifolia</name>
    <name type="common">Common ragweed</name>
    <dbReference type="NCBI Taxonomy" id="4212"/>
    <lineage>
        <taxon>Eukaryota</taxon>
        <taxon>Viridiplantae</taxon>
        <taxon>Streptophyta</taxon>
        <taxon>Embryophyta</taxon>
        <taxon>Tracheophyta</taxon>
        <taxon>Spermatophyta</taxon>
        <taxon>Magnoliopsida</taxon>
        <taxon>eudicotyledons</taxon>
        <taxon>Gunneridae</taxon>
        <taxon>Pentapetalae</taxon>
        <taxon>asterids</taxon>
        <taxon>campanulids</taxon>
        <taxon>Asterales</taxon>
        <taxon>Asteraceae</taxon>
        <taxon>Asteroideae</taxon>
        <taxon>Heliantheae alliance</taxon>
        <taxon>Heliantheae</taxon>
        <taxon>Ambrosia</taxon>
    </lineage>
</organism>
<proteinExistence type="predicted"/>
<dbReference type="AlphaFoldDB" id="A0AAD5BXE1"/>
<name>A0AAD5BXE1_AMBAR</name>
<protein>
    <submittedName>
        <fullName evidence="1">Uncharacterized protein</fullName>
    </submittedName>
</protein>
<evidence type="ECO:0000313" key="1">
    <source>
        <dbReference type="EMBL" id="KAI7731212.1"/>
    </source>
</evidence>
<accession>A0AAD5BXE1</accession>
<dbReference type="Proteomes" id="UP001206925">
    <property type="component" value="Unassembled WGS sequence"/>
</dbReference>
<comment type="caution">
    <text evidence="1">The sequence shown here is derived from an EMBL/GenBank/DDBJ whole genome shotgun (WGS) entry which is preliminary data.</text>
</comment>
<reference evidence="1" key="1">
    <citation type="submission" date="2022-06" db="EMBL/GenBank/DDBJ databases">
        <title>Uncovering the hologenomic basis of an extraordinary plant invasion.</title>
        <authorList>
            <person name="Bieker V.C."/>
            <person name="Martin M.D."/>
            <person name="Gilbert T."/>
            <person name="Hodgins K."/>
            <person name="Battlay P."/>
            <person name="Petersen B."/>
            <person name="Wilson J."/>
        </authorList>
    </citation>
    <scope>NUCLEOTIDE SEQUENCE</scope>
    <source>
        <strain evidence="1">AA19_3_7</strain>
        <tissue evidence="1">Leaf</tissue>
    </source>
</reference>
<keyword evidence="2" id="KW-1185">Reference proteome</keyword>
<evidence type="ECO:0000313" key="2">
    <source>
        <dbReference type="Proteomes" id="UP001206925"/>
    </source>
</evidence>
<feature type="non-terminal residue" evidence="1">
    <location>
        <position position="1"/>
    </location>
</feature>
<gene>
    <name evidence="1" type="ORF">M8C21_030812</name>
</gene>